<dbReference type="Gene3D" id="1.10.340.70">
    <property type="match status" value="1"/>
</dbReference>
<dbReference type="Proteomes" id="UP000789831">
    <property type="component" value="Unassembled WGS sequence"/>
</dbReference>
<keyword evidence="3" id="KW-1185">Reference proteome</keyword>
<reference evidence="2" key="1">
    <citation type="submission" date="2021-06" db="EMBL/GenBank/DDBJ databases">
        <authorList>
            <person name="Kallberg Y."/>
            <person name="Tangrot J."/>
            <person name="Rosling A."/>
        </authorList>
    </citation>
    <scope>NUCLEOTIDE SEQUENCE</scope>
    <source>
        <strain evidence="2">MT106</strain>
    </source>
</reference>
<sequence>MEVEEVLVNEHSIAITGHFGIEATYNRISQNYYWPKMHLDIENYIKACD</sequence>
<dbReference type="Pfam" id="PF17921">
    <property type="entry name" value="Integrase_H2C2"/>
    <property type="match status" value="1"/>
</dbReference>
<feature type="non-terminal residue" evidence="2">
    <location>
        <position position="49"/>
    </location>
</feature>
<dbReference type="InterPro" id="IPR041588">
    <property type="entry name" value="Integrase_H2C2"/>
</dbReference>
<feature type="domain" description="Integrase zinc-binding" evidence="1">
    <location>
        <begin position="3"/>
        <end position="49"/>
    </location>
</feature>
<dbReference type="AlphaFoldDB" id="A0A9N9ECN6"/>
<evidence type="ECO:0000313" key="2">
    <source>
        <dbReference type="EMBL" id="CAG8674471.1"/>
    </source>
</evidence>
<comment type="caution">
    <text evidence="2">The sequence shown here is derived from an EMBL/GenBank/DDBJ whole genome shotgun (WGS) entry which is preliminary data.</text>
</comment>
<evidence type="ECO:0000313" key="3">
    <source>
        <dbReference type="Proteomes" id="UP000789831"/>
    </source>
</evidence>
<dbReference type="EMBL" id="CAJVPL010008463">
    <property type="protein sequence ID" value="CAG8674471.1"/>
    <property type="molecule type" value="Genomic_DNA"/>
</dbReference>
<evidence type="ECO:0000259" key="1">
    <source>
        <dbReference type="Pfam" id="PF17921"/>
    </source>
</evidence>
<accession>A0A9N9ECN6</accession>
<dbReference type="OrthoDB" id="2326520at2759"/>
<dbReference type="FunFam" id="1.10.340.70:FF:000001">
    <property type="entry name" value="Retrovirus-related Pol polyprotein from transposon gypsy-like Protein"/>
    <property type="match status" value="1"/>
</dbReference>
<gene>
    <name evidence="2" type="ORF">AGERDE_LOCUS12404</name>
</gene>
<protein>
    <submittedName>
        <fullName evidence="2">12631_t:CDS:1</fullName>
    </submittedName>
</protein>
<name>A0A9N9ECN6_9GLOM</name>
<proteinExistence type="predicted"/>
<organism evidence="2 3">
    <name type="scientific">Ambispora gerdemannii</name>
    <dbReference type="NCBI Taxonomy" id="144530"/>
    <lineage>
        <taxon>Eukaryota</taxon>
        <taxon>Fungi</taxon>
        <taxon>Fungi incertae sedis</taxon>
        <taxon>Mucoromycota</taxon>
        <taxon>Glomeromycotina</taxon>
        <taxon>Glomeromycetes</taxon>
        <taxon>Archaeosporales</taxon>
        <taxon>Ambisporaceae</taxon>
        <taxon>Ambispora</taxon>
    </lineage>
</organism>